<dbReference type="Pfam" id="PF12697">
    <property type="entry name" value="Abhydrolase_6"/>
    <property type="match status" value="1"/>
</dbReference>
<dbReference type="Gene3D" id="3.40.50.1820">
    <property type="entry name" value="alpha/beta hydrolase"/>
    <property type="match status" value="1"/>
</dbReference>
<keyword evidence="3" id="KW-1185">Reference proteome</keyword>
<protein>
    <submittedName>
        <fullName evidence="2">Pimeloyl-ACP methyl ester carboxylesterase</fullName>
    </submittedName>
</protein>
<accession>A0A1G9TNP6</accession>
<dbReference type="InterPro" id="IPR029058">
    <property type="entry name" value="AB_hydrolase_fold"/>
</dbReference>
<dbReference type="InterPro" id="IPR050266">
    <property type="entry name" value="AB_hydrolase_sf"/>
</dbReference>
<gene>
    <name evidence="2" type="ORF">SAMN04489726_1903</name>
</gene>
<organism evidence="2 3">
    <name type="scientific">Allokutzneria albata</name>
    <name type="common">Kibdelosporangium albatum</name>
    <dbReference type="NCBI Taxonomy" id="211114"/>
    <lineage>
        <taxon>Bacteria</taxon>
        <taxon>Bacillati</taxon>
        <taxon>Actinomycetota</taxon>
        <taxon>Actinomycetes</taxon>
        <taxon>Pseudonocardiales</taxon>
        <taxon>Pseudonocardiaceae</taxon>
        <taxon>Allokutzneria</taxon>
    </lineage>
</organism>
<dbReference type="PANTHER" id="PTHR43798:SF33">
    <property type="entry name" value="HYDROLASE, PUTATIVE (AFU_ORTHOLOGUE AFUA_2G14860)-RELATED"/>
    <property type="match status" value="1"/>
</dbReference>
<dbReference type="PANTHER" id="PTHR43798">
    <property type="entry name" value="MONOACYLGLYCEROL LIPASE"/>
    <property type="match status" value="1"/>
</dbReference>
<dbReference type="AlphaFoldDB" id="A0A1G9TNP6"/>
<evidence type="ECO:0000313" key="2">
    <source>
        <dbReference type="EMBL" id="SDM49377.1"/>
    </source>
</evidence>
<evidence type="ECO:0000259" key="1">
    <source>
        <dbReference type="Pfam" id="PF12697"/>
    </source>
</evidence>
<dbReference type="EMBL" id="LT629701">
    <property type="protein sequence ID" value="SDM49377.1"/>
    <property type="molecule type" value="Genomic_DNA"/>
</dbReference>
<dbReference type="STRING" id="211114.SAMN04489726_1903"/>
<dbReference type="OrthoDB" id="5513277at2"/>
<dbReference type="eggNOG" id="COG0596">
    <property type="taxonomic scope" value="Bacteria"/>
</dbReference>
<proteinExistence type="predicted"/>
<dbReference type="GO" id="GO:0016020">
    <property type="term" value="C:membrane"/>
    <property type="evidence" value="ECO:0007669"/>
    <property type="project" value="TreeGrafter"/>
</dbReference>
<reference evidence="2 3" key="1">
    <citation type="submission" date="2016-10" db="EMBL/GenBank/DDBJ databases">
        <authorList>
            <person name="de Groot N.N."/>
        </authorList>
    </citation>
    <scope>NUCLEOTIDE SEQUENCE [LARGE SCALE GENOMIC DNA]</scope>
    <source>
        <strain evidence="2 3">DSM 44149</strain>
    </source>
</reference>
<evidence type="ECO:0000313" key="3">
    <source>
        <dbReference type="Proteomes" id="UP000183376"/>
    </source>
</evidence>
<sequence>MGDFLSRYDAVLARWPVPVEPVDVESEFGTTRVQVCGPPDGTPLVLLHGGGATSTVWFDTVGALAITHRVHAPDQIGEPGRSIHNGRPMRTVEDQLDWLNSVVDHFGLATFRLGGHSSGAAIAYNYAVRSPGRVDRLVLLDPTQCFAGLRVGYLLRAIPGLLKPTPARLRSFLTWETGGDVDPEWLELAAAGAEFPSSKTVAARRPKVNRLDVPTLVVIAGDSRCHDPDKVADNAGKVLSTSVIALLGGVTHHMLPMRPAERVNPILTEFLAR</sequence>
<feature type="domain" description="AB hydrolase-1" evidence="1">
    <location>
        <begin position="44"/>
        <end position="263"/>
    </location>
</feature>
<dbReference type="GO" id="GO:0003824">
    <property type="term" value="F:catalytic activity"/>
    <property type="evidence" value="ECO:0007669"/>
    <property type="project" value="UniProtKB-ARBA"/>
</dbReference>
<dbReference type="SUPFAM" id="SSF53474">
    <property type="entry name" value="alpha/beta-Hydrolases"/>
    <property type="match status" value="1"/>
</dbReference>
<name>A0A1G9TNP6_ALLAB</name>
<dbReference type="RefSeq" id="WP_030431618.1">
    <property type="nucleotide sequence ID" value="NZ_JOEF01000020.1"/>
</dbReference>
<dbReference type="InterPro" id="IPR000073">
    <property type="entry name" value="AB_hydrolase_1"/>
</dbReference>
<dbReference type="Proteomes" id="UP000183376">
    <property type="component" value="Chromosome I"/>
</dbReference>
<dbReference type="PRINTS" id="PR00111">
    <property type="entry name" value="ABHYDROLASE"/>
</dbReference>